<protein>
    <recommendedName>
        <fullName evidence="8">Rhodopsin domain-containing protein</fullName>
    </recommendedName>
</protein>
<feature type="transmembrane region" description="Helical" evidence="7">
    <location>
        <begin position="46"/>
        <end position="62"/>
    </location>
</feature>
<accession>A0A6A5WEC6</accession>
<evidence type="ECO:0000256" key="2">
    <source>
        <dbReference type="ARBA" id="ARBA00022692"/>
    </source>
</evidence>
<name>A0A6A5WEC6_9PLEO</name>
<sequence>MALTVPPGMTYAQFRAFALELPAMKSPNGVHNYENPSNLVDWDFPIAQWTIGSVLVLIRLYTKSRIVKKVLIEDYWLLAAWLVWVGAWLPLVIMILRLPLGVHQWDMTVRHLIRHLYLLHVITIGYAVTMMLLKISIILQIIRIFTPTQTRRYTHWLLLTFMWINIVFYLVLILFWSFSCKPIAKAWDPLIQGGHCNHKGRRLFLIVSAAINTTSDFIILVLPQPVIWSLILNNKKKWGLSAVFLVGIFACICSILRTYYTTILYRTEDTTYWAARMGRWTDPEISAGFVVASLPMVPAFYKHLAGSSFISSISTSLRFSRWSSRSSSQPYSSGARSQGSGKGNRKIKKEIITDIEFHDLVARSRTEVGSVRSEGNRSADLEAGRPQASVEMVIERPKMVR</sequence>
<evidence type="ECO:0000256" key="1">
    <source>
        <dbReference type="ARBA" id="ARBA00004141"/>
    </source>
</evidence>
<dbReference type="EMBL" id="ML977592">
    <property type="protein sequence ID" value="KAF1999972.1"/>
    <property type="molecule type" value="Genomic_DNA"/>
</dbReference>
<evidence type="ECO:0000313" key="10">
    <source>
        <dbReference type="Proteomes" id="UP000799779"/>
    </source>
</evidence>
<feature type="compositionally biased region" description="Low complexity" evidence="6">
    <location>
        <begin position="324"/>
        <end position="337"/>
    </location>
</feature>
<dbReference type="Proteomes" id="UP000799779">
    <property type="component" value="Unassembled WGS sequence"/>
</dbReference>
<dbReference type="PANTHER" id="PTHR33048">
    <property type="entry name" value="PTH11-LIKE INTEGRAL MEMBRANE PROTEIN (AFU_ORTHOLOGUE AFUA_5G11245)"/>
    <property type="match status" value="1"/>
</dbReference>
<comment type="subcellular location">
    <subcellularLocation>
        <location evidence="1">Membrane</location>
        <topology evidence="1">Multi-pass membrane protein</topology>
    </subcellularLocation>
</comment>
<reference evidence="9" key="1">
    <citation type="journal article" date="2020" name="Stud. Mycol.">
        <title>101 Dothideomycetes genomes: a test case for predicting lifestyles and emergence of pathogens.</title>
        <authorList>
            <person name="Haridas S."/>
            <person name="Albert R."/>
            <person name="Binder M."/>
            <person name="Bloem J."/>
            <person name="Labutti K."/>
            <person name="Salamov A."/>
            <person name="Andreopoulos B."/>
            <person name="Baker S."/>
            <person name="Barry K."/>
            <person name="Bills G."/>
            <person name="Bluhm B."/>
            <person name="Cannon C."/>
            <person name="Castanera R."/>
            <person name="Culley D."/>
            <person name="Daum C."/>
            <person name="Ezra D."/>
            <person name="Gonzalez J."/>
            <person name="Henrissat B."/>
            <person name="Kuo A."/>
            <person name="Liang C."/>
            <person name="Lipzen A."/>
            <person name="Lutzoni F."/>
            <person name="Magnuson J."/>
            <person name="Mondo S."/>
            <person name="Nolan M."/>
            <person name="Ohm R."/>
            <person name="Pangilinan J."/>
            <person name="Park H.-J."/>
            <person name="Ramirez L."/>
            <person name="Alfaro M."/>
            <person name="Sun H."/>
            <person name="Tritt A."/>
            <person name="Yoshinaga Y."/>
            <person name="Zwiers L.-H."/>
            <person name="Turgeon B."/>
            <person name="Goodwin S."/>
            <person name="Spatafora J."/>
            <person name="Crous P."/>
            <person name="Grigoriev I."/>
        </authorList>
    </citation>
    <scope>NUCLEOTIDE SEQUENCE</scope>
    <source>
        <strain evidence="9">CBS 123094</strain>
    </source>
</reference>
<evidence type="ECO:0000256" key="4">
    <source>
        <dbReference type="ARBA" id="ARBA00023136"/>
    </source>
</evidence>
<proteinExistence type="inferred from homology"/>
<keyword evidence="10" id="KW-1185">Reference proteome</keyword>
<evidence type="ECO:0000256" key="3">
    <source>
        <dbReference type="ARBA" id="ARBA00022989"/>
    </source>
</evidence>
<keyword evidence="2 7" id="KW-0812">Transmembrane</keyword>
<evidence type="ECO:0000256" key="5">
    <source>
        <dbReference type="ARBA" id="ARBA00038359"/>
    </source>
</evidence>
<organism evidence="9 10">
    <name type="scientific">Amniculicola lignicola CBS 123094</name>
    <dbReference type="NCBI Taxonomy" id="1392246"/>
    <lineage>
        <taxon>Eukaryota</taxon>
        <taxon>Fungi</taxon>
        <taxon>Dikarya</taxon>
        <taxon>Ascomycota</taxon>
        <taxon>Pezizomycotina</taxon>
        <taxon>Dothideomycetes</taxon>
        <taxon>Pleosporomycetidae</taxon>
        <taxon>Pleosporales</taxon>
        <taxon>Amniculicolaceae</taxon>
        <taxon>Amniculicola</taxon>
    </lineage>
</organism>
<dbReference type="InterPro" id="IPR049326">
    <property type="entry name" value="Rhodopsin_dom_fungi"/>
</dbReference>
<comment type="similarity">
    <text evidence="5">Belongs to the SAT4 family.</text>
</comment>
<evidence type="ECO:0000256" key="7">
    <source>
        <dbReference type="SAM" id="Phobius"/>
    </source>
</evidence>
<feature type="transmembrane region" description="Helical" evidence="7">
    <location>
        <begin position="242"/>
        <end position="265"/>
    </location>
</feature>
<dbReference type="AlphaFoldDB" id="A0A6A5WEC6"/>
<feature type="region of interest" description="Disordered" evidence="6">
    <location>
        <begin position="368"/>
        <end position="388"/>
    </location>
</feature>
<keyword evidence="4 7" id="KW-0472">Membrane</keyword>
<keyword evidence="3 7" id="KW-1133">Transmembrane helix</keyword>
<feature type="domain" description="Rhodopsin" evidence="8">
    <location>
        <begin position="58"/>
        <end position="300"/>
    </location>
</feature>
<evidence type="ECO:0000313" key="9">
    <source>
        <dbReference type="EMBL" id="KAF1999972.1"/>
    </source>
</evidence>
<feature type="transmembrane region" description="Helical" evidence="7">
    <location>
        <begin position="74"/>
        <end position="96"/>
    </location>
</feature>
<dbReference type="InterPro" id="IPR052337">
    <property type="entry name" value="SAT4-like"/>
</dbReference>
<dbReference type="GO" id="GO:0016020">
    <property type="term" value="C:membrane"/>
    <property type="evidence" value="ECO:0007669"/>
    <property type="project" value="UniProtKB-SubCell"/>
</dbReference>
<feature type="transmembrane region" description="Helical" evidence="7">
    <location>
        <begin position="156"/>
        <end position="178"/>
    </location>
</feature>
<gene>
    <name evidence="9" type="ORF">P154DRAFT_576603</name>
</gene>
<feature type="compositionally biased region" description="Basic and acidic residues" evidence="6">
    <location>
        <begin position="374"/>
        <end position="383"/>
    </location>
</feature>
<dbReference type="PANTHER" id="PTHR33048:SF47">
    <property type="entry name" value="INTEGRAL MEMBRANE PROTEIN-RELATED"/>
    <property type="match status" value="1"/>
</dbReference>
<feature type="transmembrane region" description="Helical" evidence="7">
    <location>
        <begin position="116"/>
        <end position="135"/>
    </location>
</feature>
<evidence type="ECO:0000256" key="6">
    <source>
        <dbReference type="SAM" id="MobiDB-lite"/>
    </source>
</evidence>
<feature type="region of interest" description="Disordered" evidence="6">
    <location>
        <begin position="324"/>
        <end position="345"/>
    </location>
</feature>
<dbReference type="Pfam" id="PF20684">
    <property type="entry name" value="Fung_rhodopsin"/>
    <property type="match status" value="1"/>
</dbReference>
<evidence type="ECO:0000259" key="8">
    <source>
        <dbReference type="Pfam" id="PF20684"/>
    </source>
</evidence>
<dbReference type="OrthoDB" id="4682787at2759"/>